<evidence type="ECO:0000256" key="4">
    <source>
        <dbReference type="ARBA" id="ARBA00022989"/>
    </source>
</evidence>
<evidence type="ECO:0000313" key="9">
    <source>
        <dbReference type="Proteomes" id="UP001186944"/>
    </source>
</evidence>
<organism evidence="8 9">
    <name type="scientific">Pinctada imbricata</name>
    <name type="common">Atlantic pearl-oyster</name>
    <name type="synonym">Pinctada martensii</name>
    <dbReference type="NCBI Taxonomy" id="66713"/>
    <lineage>
        <taxon>Eukaryota</taxon>
        <taxon>Metazoa</taxon>
        <taxon>Spiralia</taxon>
        <taxon>Lophotrochozoa</taxon>
        <taxon>Mollusca</taxon>
        <taxon>Bivalvia</taxon>
        <taxon>Autobranchia</taxon>
        <taxon>Pteriomorphia</taxon>
        <taxon>Pterioida</taxon>
        <taxon>Pterioidea</taxon>
        <taxon>Pteriidae</taxon>
        <taxon>Pinctada</taxon>
    </lineage>
</organism>
<dbReference type="InterPro" id="IPR051292">
    <property type="entry name" value="Xyl/GlcA_transferase"/>
</dbReference>
<dbReference type="Proteomes" id="UP001186944">
    <property type="component" value="Unassembled WGS sequence"/>
</dbReference>
<sequence length="357" mass="41798">MSGNYFIVDKRPDQEKCLVYFNVATRPDQEKCQVYFNVDKRPDQEKCQVIHIAHVCTGSNAAYDVITVMKSVLFYRRNPIHFHVISDNASYNILHQQFATWKKGNLTEVSVSFYPADKAKSYVSWIPNKHHSGVNGLMKLSLTEILPQELNKVIFLDTDVICFADIAGLWKLFKHMKESMVLGLSENLSGWYLGQIYENETWPAVDKGYNTGVMLLNLKELRSINWMNIWKIVTEKQLVNYTFTQLGDQDVINAVIKENQSLLYRIPCHWNVQLKQRSIECPGELTSYKIVHWNSRSKYTGSSKTADFFLSLREIFLRYNMILIMKKTVLCNRTRTHQIQHTQRIQRIQRTHNEFKN</sequence>
<dbReference type="Gene3D" id="3.90.550.10">
    <property type="entry name" value="Spore Coat Polysaccharide Biosynthesis Protein SpsA, Chain A"/>
    <property type="match status" value="1"/>
</dbReference>
<evidence type="ECO:0000256" key="2">
    <source>
        <dbReference type="ARBA" id="ARBA00022692"/>
    </source>
</evidence>
<keyword evidence="7" id="KW-0325">Glycoprotein</keyword>
<evidence type="ECO:0000256" key="3">
    <source>
        <dbReference type="ARBA" id="ARBA00022968"/>
    </source>
</evidence>
<dbReference type="Pfam" id="PF01501">
    <property type="entry name" value="Glyco_transf_8"/>
    <property type="match status" value="1"/>
</dbReference>
<keyword evidence="4" id="KW-1133">Transmembrane helix</keyword>
<gene>
    <name evidence="8" type="ORF">FSP39_017583</name>
</gene>
<comment type="subcellular location">
    <subcellularLocation>
        <location evidence="1">Golgi apparatus membrane</location>
        <topology evidence="1">Single-pass type II membrane protein</topology>
    </subcellularLocation>
</comment>
<keyword evidence="5" id="KW-0333">Golgi apparatus</keyword>
<dbReference type="InterPro" id="IPR002495">
    <property type="entry name" value="Glyco_trans_8"/>
</dbReference>
<dbReference type="PANTHER" id="PTHR12270:SF25">
    <property type="entry name" value="GLYCOSYLTRANSFERASE-LIKE PROTEIN LARGE"/>
    <property type="match status" value="1"/>
</dbReference>
<evidence type="ECO:0000256" key="7">
    <source>
        <dbReference type="ARBA" id="ARBA00023180"/>
    </source>
</evidence>
<proteinExistence type="predicted"/>
<dbReference type="GO" id="GO:0042285">
    <property type="term" value="F:xylosyltransferase activity"/>
    <property type="evidence" value="ECO:0007669"/>
    <property type="project" value="TreeGrafter"/>
</dbReference>
<dbReference type="PANTHER" id="PTHR12270">
    <property type="entry name" value="GLYCOSYLTRANSFERASE-RELATED"/>
    <property type="match status" value="1"/>
</dbReference>
<evidence type="ECO:0000256" key="6">
    <source>
        <dbReference type="ARBA" id="ARBA00023136"/>
    </source>
</evidence>
<dbReference type="GO" id="GO:0000139">
    <property type="term" value="C:Golgi membrane"/>
    <property type="evidence" value="ECO:0007669"/>
    <property type="project" value="UniProtKB-SubCell"/>
</dbReference>
<dbReference type="InterPro" id="IPR029044">
    <property type="entry name" value="Nucleotide-diphossugar_trans"/>
</dbReference>
<dbReference type="GO" id="GO:0015020">
    <property type="term" value="F:glucuronosyltransferase activity"/>
    <property type="evidence" value="ECO:0007669"/>
    <property type="project" value="TreeGrafter"/>
</dbReference>
<evidence type="ECO:0000256" key="1">
    <source>
        <dbReference type="ARBA" id="ARBA00004323"/>
    </source>
</evidence>
<dbReference type="GO" id="GO:0035269">
    <property type="term" value="P:protein O-linked glycosylation via mannose"/>
    <property type="evidence" value="ECO:0007669"/>
    <property type="project" value="TreeGrafter"/>
</dbReference>
<dbReference type="EMBL" id="VSWD01000004">
    <property type="protein sequence ID" value="KAK3105117.1"/>
    <property type="molecule type" value="Genomic_DNA"/>
</dbReference>
<accession>A0AA88YR86</accession>
<dbReference type="SUPFAM" id="SSF53448">
    <property type="entry name" value="Nucleotide-diphospho-sugar transferases"/>
    <property type="match status" value="1"/>
</dbReference>
<evidence type="ECO:0000313" key="8">
    <source>
        <dbReference type="EMBL" id="KAK3105117.1"/>
    </source>
</evidence>
<dbReference type="AlphaFoldDB" id="A0AA88YR86"/>
<reference evidence="8" key="1">
    <citation type="submission" date="2019-08" db="EMBL/GenBank/DDBJ databases">
        <title>The improved chromosome-level genome for the pearl oyster Pinctada fucata martensii using PacBio sequencing and Hi-C.</title>
        <authorList>
            <person name="Zheng Z."/>
        </authorList>
    </citation>
    <scope>NUCLEOTIDE SEQUENCE</scope>
    <source>
        <strain evidence="8">ZZ-2019</strain>
        <tissue evidence="8">Adductor muscle</tissue>
    </source>
</reference>
<keyword evidence="3" id="KW-0735">Signal-anchor</keyword>
<name>A0AA88YR86_PINIB</name>
<dbReference type="FunFam" id="3.90.550.10:FF:000016">
    <property type="entry name" value="LARGE xylosyl- and glucuronyltransferase 2"/>
    <property type="match status" value="1"/>
</dbReference>
<protein>
    <submittedName>
        <fullName evidence="8">Uncharacterized protein</fullName>
    </submittedName>
</protein>
<keyword evidence="2" id="KW-0812">Transmembrane</keyword>
<evidence type="ECO:0000256" key="5">
    <source>
        <dbReference type="ARBA" id="ARBA00023034"/>
    </source>
</evidence>
<comment type="caution">
    <text evidence="8">The sequence shown here is derived from an EMBL/GenBank/DDBJ whole genome shotgun (WGS) entry which is preliminary data.</text>
</comment>
<keyword evidence="9" id="KW-1185">Reference proteome</keyword>
<keyword evidence="6" id="KW-0472">Membrane</keyword>